<dbReference type="PANTHER" id="PTHR21337:SF0">
    <property type="entry name" value="PHOSPHO-2-DEHYDRO-3-DEOXYHEPTONATE ALDOLASE"/>
    <property type="match status" value="1"/>
</dbReference>
<dbReference type="Pfam" id="PF01474">
    <property type="entry name" value="DAHP_synth_2"/>
    <property type="match status" value="1"/>
</dbReference>
<feature type="binding site" evidence="3">
    <location>
        <position position="424"/>
    </location>
    <ligand>
        <name>Mn(2+)</name>
        <dbReference type="ChEBI" id="CHEBI:29035"/>
    </ligand>
</feature>
<dbReference type="UniPathway" id="UPA00053">
    <property type="reaction ID" value="UER00084"/>
</dbReference>
<reference evidence="5 6" key="1">
    <citation type="submission" date="2018-11" db="EMBL/GenBank/DDBJ databases">
        <title>Sequencing the genomes of 1000 actinobacteria strains.</title>
        <authorList>
            <person name="Klenk H.-P."/>
        </authorList>
    </citation>
    <scope>NUCLEOTIDE SEQUENCE [LARGE SCALE GENOMIC DNA]</scope>
    <source>
        <strain evidence="5 6">DSM 10546</strain>
    </source>
</reference>
<keyword evidence="2 4" id="KW-0808">Transferase</keyword>
<accession>A0A3N1ZXW9</accession>
<keyword evidence="3" id="KW-0464">Manganese</keyword>
<feature type="binding site" evidence="3">
    <location>
        <position position="289"/>
    </location>
    <ligand>
        <name>phosphoenolpyruvate</name>
        <dbReference type="ChEBI" id="CHEBI:58702"/>
    </ligand>
</feature>
<feature type="binding site" evidence="3">
    <location>
        <position position="394"/>
    </location>
    <ligand>
        <name>Mn(2+)</name>
        <dbReference type="ChEBI" id="CHEBI:29035"/>
    </ligand>
</feature>
<comment type="catalytic activity">
    <reaction evidence="4">
        <text>D-erythrose 4-phosphate + phosphoenolpyruvate + H2O = 7-phospho-2-dehydro-3-deoxy-D-arabino-heptonate + phosphate</text>
        <dbReference type="Rhea" id="RHEA:14717"/>
        <dbReference type="ChEBI" id="CHEBI:15377"/>
        <dbReference type="ChEBI" id="CHEBI:16897"/>
        <dbReference type="ChEBI" id="CHEBI:43474"/>
        <dbReference type="ChEBI" id="CHEBI:58394"/>
        <dbReference type="ChEBI" id="CHEBI:58702"/>
        <dbReference type="EC" id="2.5.1.54"/>
    </reaction>
</comment>
<proteinExistence type="inferred from homology"/>
<name>A0A3N1ZXW9_9ACTN</name>
<keyword evidence="3" id="KW-0170">Cobalt</keyword>
<dbReference type="RefSeq" id="WP_123576333.1">
    <property type="nucleotide sequence ID" value="NZ_RKHG01000001.1"/>
</dbReference>
<keyword evidence="3" id="KW-0104">Cadmium</keyword>
<dbReference type="GO" id="GO:0008652">
    <property type="term" value="P:amino acid biosynthetic process"/>
    <property type="evidence" value="ECO:0007669"/>
    <property type="project" value="UniProtKB-KW"/>
</dbReference>
<keyword evidence="4" id="KW-0028">Amino-acid biosynthesis</keyword>
<comment type="cofactor">
    <cofactor evidence="3">
        <name>Mn(2+)</name>
        <dbReference type="ChEBI" id="CHEBI:29035"/>
    </cofactor>
    <cofactor evidence="3">
        <name>Co(2+)</name>
        <dbReference type="ChEBI" id="CHEBI:48828"/>
    </cofactor>
    <cofactor evidence="3">
        <name>Cd(2+)</name>
        <dbReference type="ChEBI" id="CHEBI:48775"/>
    </cofactor>
    <text evidence="3">Binds 1 divalent cation per subunit. The enzyme is active with manganese, cobalt or cadmium ions.</text>
</comment>
<dbReference type="InterPro" id="IPR002480">
    <property type="entry name" value="DAHP_synth_2"/>
</dbReference>
<evidence type="ECO:0000313" key="6">
    <source>
        <dbReference type="Proteomes" id="UP000275749"/>
    </source>
</evidence>
<keyword evidence="4" id="KW-0057">Aromatic amino acid biosynthesis</keyword>
<evidence type="ECO:0000256" key="3">
    <source>
        <dbReference type="PIRSR" id="PIRSR602480-1"/>
    </source>
</evidence>
<dbReference type="EMBL" id="RKHG01000001">
    <property type="protein sequence ID" value="ROR55578.1"/>
    <property type="molecule type" value="Genomic_DNA"/>
</dbReference>
<dbReference type="SUPFAM" id="SSF51569">
    <property type="entry name" value="Aldolase"/>
    <property type="match status" value="1"/>
</dbReference>
<dbReference type="GO" id="GO:0003849">
    <property type="term" value="F:3-deoxy-7-phosphoheptulonate synthase activity"/>
    <property type="evidence" value="ECO:0007669"/>
    <property type="project" value="UniProtKB-EC"/>
</dbReference>
<dbReference type="Gene3D" id="3.20.20.70">
    <property type="entry name" value="Aldolase class I"/>
    <property type="match status" value="1"/>
</dbReference>
<dbReference type="PANTHER" id="PTHR21337">
    <property type="entry name" value="PHOSPHO-2-DEHYDRO-3-DEOXYHEPTONATE ALDOLASE 1, 2"/>
    <property type="match status" value="1"/>
</dbReference>
<evidence type="ECO:0000313" key="5">
    <source>
        <dbReference type="EMBL" id="ROR55578.1"/>
    </source>
</evidence>
<dbReference type="GO" id="GO:0009073">
    <property type="term" value="P:aromatic amino acid family biosynthetic process"/>
    <property type="evidence" value="ECO:0007669"/>
    <property type="project" value="UniProtKB-KW"/>
</dbReference>
<evidence type="ECO:0000256" key="1">
    <source>
        <dbReference type="ARBA" id="ARBA00008911"/>
    </source>
</evidence>
<organism evidence="5 6">
    <name type="scientific">Luteococcus japonicus</name>
    <dbReference type="NCBI Taxonomy" id="33984"/>
    <lineage>
        <taxon>Bacteria</taxon>
        <taxon>Bacillati</taxon>
        <taxon>Actinomycetota</taxon>
        <taxon>Actinomycetes</taxon>
        <taxon>Propionibacteriales</taxon>
        <taxon>Propionibacteriaceae</taxon>
        <taxon>Luteococcus</taxon>
    </lineage>
</organism>
<gene>
    <name evidence="5" type="ORF">EDD41_2855</name>
</gene>
<dbReference type="NCBIfam" id="TIGR01358">
    <property type="entry name" value="DAHP_synth_II"/>
    <property type="match status" value="1"/>
</dbReference>
<dbReference type="GO" id="GO:0009423">
    <property type="term" value="P:chorismate biosynthetic process"/>
    <property type="evidence" value="ECO:0007669"/>
    <property type="project" value="UniProtKB-UniPathway"/>
</dbReference>
<evidence type="ECO:0000256" key="2">
    <source>
        <dbReference type="ARBA" id="ARBA00022679"/>
    </source>
</evidence>
<feature type="binding site" evidence="3">
    <location>
        <position position="70"/>
    </location>
    <ligand>
        <name>Mn(2+)</name>
        <dbReference type="ChEBI" id="CHEBI:29035"/>
    </ligand>
</feature>
<feature type="binding site" evidence="3">
    <location>
        <position position="320"/>
    </location>
    <ligand>
        <name>phosphoenolpyruvate</name>
        <dbReference type="ChEBI" id="CHEBI:58702"/>
    </ligand>
</feature>
<protein>
    <recommendedName>
        <fullName evidence="4">Phospho-2-dehydro-3-deoxyheptonate aldolase</fullName>
        <ecNumber evidence="4">2.5.1.54</ecNumber>
    </recommendedName>
</protein>
<feature type="binding site" evidence="3">
    <location>
        <position position="109"/>
    </location>
    <ligand>
        <name>phosphoenolpyruvate</name>
        <dbReference type="ChEBI" id="CHEBI:58702"/>
    </ligand>
</feature>
<dbReference type="EC" id="2.5.1.54" evidence="4"/>
<comment type="caution">
    <text evidence="5">The sequence shown here is derived from an EMBL/GenBank/DDBJ whole genome shotgun (WGS) entry which is preliminary data.</text>
</comment>
<comment type="similarity">
    <text evidence="1 4">Belongs to the class-II DAHP synthase family.</text>
</comment>
<dbReference type="AlphaFoldDB" id="A0A3N1ZXW9"/>
<sequence length="462" mass="51101">MADSVPTLEELHALPKVQQPTYDDPAEVERVTDQLRHLPPLVFAGECDELREKLAEVAQGRAFLLQGGDCAETFDTVTGDNVKGKLRVLLSMAVVMTYAGQVPVVKVGRIAGQYAKPRSKDLETRGGVSLPAYRGDAVNGFDFTPEARRHDPERLLRIYNASSATLNLVRAFVKGGFADLRSIHSWNADFVRNSNVENRYEALADEIERALAFMVTCGVSDQTLSEVDFYASHEALLLDYEHAMTRIDSRSQLPYDTSGHMVWIGERTRQLDGAHVKLLASVQNPIGIKLGPTSTPEDAIALADALDPDRIPGRITFITRMGAANVREKLPPLVKGIEASGRKVVWVCDPMHGNTFEAANGYKTRSYSDVVEELNGFFDVHDELGTWPGGVHIELTGDDVTECVGGAFQLGEADLANRYETTCDPRLNRNQSLELAFMVAERLSDGRIKRPTLIDEFRHLDF</sequence>
<feature type="binding site" evidence="3">
    <location>
        <begin position="266"/>
        <end position="267"/>
    </location>
    <ligand>
        <name>phosphoenolpyruvate</name>
        <dbReference type="ChEBI" id="CHEBI:58702"/>
    </ligand>
</feature>
<dbReference type="InterPro" id="IPR013785">
    <property type="entry name" value="Aldolase_TIM"/>
</dbReference>
<dbReference type="Proteomes" id="UP000275749">
    <property type="component" value="Unassembled WGS sequence"/>
</dbReference>
<evidence type="ECO:0000256" key="4">
    <source>
        <dbReference type="RuleBase" id="RU363071"/>
    </source>
</evidence>
<feature type="binding site" evidence="3">
    <location>
        <position position="352"/>
    </location>
    <ligand>
        <name>Mn(2+)</name>
        <dbReference type="ChEBI" id="CHEBI:29035"/>
    </ligand>
</feature>
<comment type="pathway">
    <text evidence="4">Metabolic intermediate biosynthesis; chorismate biosynthesis; chorismate from D-erythrose 4-phosphate and phosphoenolpyruvate: step 1/7.</text>
</comment>